<dbReference type="AlphaFoldDB" id="A0A7Y9E5N6"/>
<reference evidence="1 2" key="1">
    <citation type="submission" date="2020-07" db="EMBL/GenBank/DDBJ databases">
        <title>Sequencing the genomes of 1000 actinobacteria strains.</title>
        <authorList>
            <person name="Klenk H.-P."/>
        </authorList>
    </citation>
    <scope>NUCLEOTIDE SEQUENCE [LARGE SCALE GENOMIC DNA]</scope>
    <source>
        <strain evidence="1 2">DSM 21350</strain>
    </source>
</reference>
<evidence type="ECO:0008006" key="3">
    <source>
        <dbReference type="Google" id="ProtNLM"/>
    </source>
</evidence>
<dbReference type="RefSeq" id="WP_179663415.1">
    <property type="nucleotide sequence ID" value="NZ_JACCBG010000001.1"/>
</dbReference>
<dbReference type="InterPro" id="IPR009057">
    <property type="entry name" value="Homeodomain-like_sf"/>
</dbReference>
<gene>
    <name evidence="1" type="ORF">BJZ21_001787</name>
</gene>
<evidence type="ECO:0000313" key="2">
    <source>
        <dbReference type="Proteomes" id="UP000535511"/>
    </source>
</evidence>
<accession>A0A7Y9E5N6</accession>
<dbReference type="InterPro" id="IPR036271">
    <property type="entry name" value="Tet_transcr_reg_TetR-rel_C_sf"/>
</dbReference>
<keyword evidence="2" id="KW-1185">Reference proteome</keyword>
<dbReference type="EMBL" id="JACCBG010000001">
    <property type="protein sequence ID" value="NYD41704.1"/>
    <property type="molecule type" value="Genomic_DNA"/>
</dbReference>
<name>A0A7Y9E5N6_9ACTN</name>
<protein>
    <recommendedName>
        <fullName evidence="3">TetR family transcriptional regulator</fullName>
    </recommendedName>
</protein>
<dbReference type="Proteomes" id="UP000535511">
    <property type="component" value="Unassembled WGS sequence"/>
</dbReference>
<organism evidence="1 2">
    <name type="scientific">Nocardioides panaciterrulae</name>
    <dbReference type="NCBI Taxonomy" id="661492"/>
    <lineage>
        <taxon>Bacteria</taxon>
        <taxon>Bacillati</taxon>
        <taxon>Actinomycetota</taxon>
        <taxon>Actinomycetes</taxon>
        <taxon>Propionibacteriales</taxon>
        <taxon>Nocardioidaceae</taxon>
        <taxon>Nocardioides</taxon>
    </lineage>
</organism>
<sequence length="190" mass="21059">MPKLIDYDSHRGAVVGALVELVAEGGLAAATLRGVARRSRVSSAALVEGWGGRDRMLGIAAHHFGRRWHDAMWVRFDSRGLAGLLPRDDDERGETRFWLAMCELARSNEYVRSAIEDRRAEEPRMLDVMTGQTWSRPDLELLRTVLDGLRHSLCTPGPDMSTEQAVHLMETFLGGPRTLAPDRPGTPDGT</sequence>
<dbReference type="SUPFAM" id="SSF46689">
    <property type="entry name" value="Homeodomain-like"/>
    <property type="match status" value="1"/>
</dbReference>
<evidence type="ECO:0000313" key="1">
    <source>
        <dbReference type="EMBL" id="NYD41704.1"/>
    </source>
</evidence>
<dbReference type="Gene3D" id="1.10.357.10">
    <property type="entry name" value="Tetracycline Repressor, domain 2"/>
    <property type="match status" value="1"/>
</dbReference>
<dbReference type="SUPFAM" id="SSF48498">
    <property type="entry name" value="Tetracyclin repressor-like, C-terminal domain"/>
    <property type="match status" value="1"/>
</dbReference>
<comment type="caution">
    <text evidence="1">The sequence shown here is derived from an EMBL/GenBank/DDBJ whole genome shotgun (WGS) entry which is preliminary data.</text>
</comment>
<proteinExistence type="predicted"/>